<dbReference type="PRINTS" id="PR00765">
    <property type="entry name" value="CRBOXYPTASEA"/>
</dbReference>
<evidence type="ECO:0000256" key="3">
    <source>
        <dbReference type="ARBA" id="ARBA00022645"/>
    </source>
</evidence>
<evidence type="ECO:0000256" key="12">
    <source>
        <dbReference type="SAM" id="SignalP"/>
    </source>
</evidence>
<dbReference type="STRING" id="7260.B4MU22"/>
<dbReference type="HOGENOM" id="CLU_019326_2_1_1"/>
<dbReference type="EMBL" id="CH963852">
    <property type="protein sequence ID" value="EDW75611.1"/>
    <property type="molecule type" value="Genomic_DNA"/>
</dbReference>
<dbReference type="PANTHER" id="PTHR11705:SF123">
    <property type="entry name" value="PEPTIDASE M14 CARBOXYPEPTIDASE A DOMAIN-CONTAINING PROTEIN-RELATED"/>
    <property type="match status" value="1"/>
</dbReference>
<evidence type="ECO:0000313" key="14">
    <source>
        <dbReference type="EMBL" id="EDW75611.1"/>
    </source>
</evidence>
<keyword evidence="5" id="KW-0479">Metal-binding</keyword>
<dbReference type="GO" id="GO:0004181">
    <property type="term" value="F:metallocarboxypeptidase activity"/>
    <property type="evidence" value="ECO:0007669"/>
    <property type="project" value="InterPro"/>
</dbReference>
<evidence type="ECO:0000256" key="7">
    <source>
        <dbReference type="ARBA" id="ARBA00022801"/>
    </source>
</evidence>
<comment type="similarity">
    <text evidence="2 11">Belongs to the peptidase M14 family.</text>
</comment>
<dbReference type="InterPro" id="IPR057246">
    <property type="entry name" value="CARBOXYPEPT_ZN_1"/>
</dbReference>
<dbReference type="FunFam" id="3.40.630.10:FF:000001">
    <property type="entry name" value="Carboxypeptidase B"/>
    <property type="match status" value="1"/>
</dbReference>
<name>B4MU22_DROWI</name>
<dbReference type="Pfam" id="PF00246">
    <property type="entry name" value="Peptidase_M14"/>
    <property type="match status" value="1"/>
</dbReference>
<dbReference type="InterPro" id="IPR036990">
    <property type="entry name" value="M14A-like_propep"/>
</dbReference>
<evidence type="ECO:0000256" key="8">
    <source>
        <dbReference type="ARBA" id="ARBA00022833"/>
    </source>
</evidence>
<evidence type="ECO:0000256" key="9">
    <source>
        <dbReference type="ARBA" id="ARBA00023049"/>
    </source>
</evidence>
<dbReference type="SUPFAM" id="SSF54897">
    <property type="entry name" value="Protease propeptides/inhibitors"/>
    <property type="match status" value="1"/>
</dbReference>
<dbReference type="PROSITE" id="PS52035">
    <property type="entry name" value="PEPTIDASE_M14"/>
    <property type="match status" value="1"/>
</dbReference>
<keyword evidence="15" id="KW-1185">Reference proteome</keyword>
<dbReference type="InterPro" id="IPR000834">
    <property type="entry name" value="Peptidase_M14"/>
</dbReference>
<evidence type="ECO:0000259" key="13">
    <source>
        <dbReference type="PROSITE" id="PS52035"/>
    </source>
</evidence>
<feature type="signal peptide" evidence="12">
    <location>
        <begin position="1"/>
        <end position="19"/>
    </location>
</feature>
<dbReference type="InParanoid" id="B4MU22"/>
<keyword evidence="4" id="KW-0645">Protease</keyword>
<dbReference type="SUPFAM" id="SSF53187">
    <property type="entry name" value="Zn-dependent exopeptidases"/>
    <property type="match status" value="1"/>
</dbReference>
<feature type="chain" id="PRO_5002818751" description="Peptidase M14 domain-containing protein" evidence="12">
    <location>
        <begin position="20"/>
        <end position="425"/>
    </location>
</feature>
<dbReference type="FunCoup" id="B4MU22">
    <property type="interactions" value="13"/>
</dbReference>
<evidence type="ECO:0000256" key="6">
    <source>
        <dbReference type="ARBA" id="ARBA00022729"/>
    </source>
</evidence>
<dbReference type="SMART" id="SM00631">
    <property type="entry name" value="Zn_pept"/>
    <property type="match status" value="1"/>
</dbReference>
<dbReference type="Gene3D" id="3.30.70.340">
    <property type="entry name" value="Metallocarboxypeptidase-like"/>
    <property type="match status" value="1"/>
</dbReference>
<dbReference type="InterPro" id="IPR003146">
    <property type="entry name" value="M14A_act_pep"/>
</dbReference>
<dbReference type="OMA" id="FIANVQD"/>
<keyword evidence="6 12" id="KW-0732">Signal</keyword>
<dbReference type="SMR" id="B4MU22"/>
<dbReference type="Pfam" id="PF02244">
    <property type="entry name" value="Propep_M14"/>
    <property type="match status" value="1"/>
</dbReference>
<evidence type="ECO:0000256" key="5">
    <source>
        <dbReference type="ARBA" id="ARBA00022723"/>
    </source>
</evidence>
<dbReference type="Proteomes" id="UP000007798">
    <property type="component" value="Unassembled WGS sequence"/>
</dbReference>
<dbReference type="OrthoDB" id="3626597at2759"/>
<evidence type="ECO:0000256" key="4">
    <source>
        <dbReference type="ARBA" id="ARBA00022670"/>
    </source>
</evidence>
<dbReference type="KEGG" id="dwi:6641538"/>
<dbReference type="PhylomeDB" id="B4MU22"/>
<dbReference type="PROSITE" id="PS00132">
    <property type="entry name" value="CARBOXYPEPT_ZN_1"/>
    <property type="match status" value="1"/>
</dbReference>
<evidence type="ECO:0000256" key="10">
    <source>
        <dbReference type="ARBA" id="ARBA00023157"/>
    </source>
</evidence>
<organism evidence="14 15">
    <name type="scientific">Drosophila willistoni</name>
    <name type="common">Fruit fly</name>
    <dbReference type="NCBI Taxonomy" id="7260"/>
    <lineage>
        <taxon>Eukaryota</taxon>
        <taxon>Metazoa</taxon>
        <taxon>Ecdysozoa</taxon>
        <taxon>Arthropoda</taxon>
        <taxon>Hexapoda</taxon>
        <taxon>Insecta</taxon>
        <taxon>Pterygota</taxon>
        <taxon>Neoptera</taxon>
        <taxon>Endopterygota</taxon>
        <taxon>Diptera</taxon>
        <taxon>Brachycera</taxon>
        <taxon>Muscomorpha</taxon>
        <taxon>Ephydroidea</taxon>
        <taxon>Drosophilidae</taxon>
        <taxon>Drosophila</taxon>
        <taxon>Sophophora</taxon>
    </lineage>
</organism>
<dbReference type="eggNOG" id="KOG2650">
    <property type="taxonomic scope" value="Eukaryota"/>
</dbReference>
<accession>B4MU22</accession>
<dbReference type="GO" id="GO:0006508">
    <property type="term" value="P:proteolysis"/>
    <property type="evidence" value="ECO:0007669"/>
    <property type="project" value="UniProtKB-KW"/>
</dbReference>
<keyword evidence="8" id="KW-0862">Zinc</keyword>
<dbReference type="MEROPS" id="M14.A10"/>
<feature type="active site" description="Proton donor/acceptor" evidence="11">
    <location>
        <position position="379"/>
    </location>
</feature>
<evidence type="ECO:0000256" key="1">
    <source>
        <dbReference type="ARBA" id="ARBA00001947"/>
    </source>
</evidence>
<proteinExistence type="inferred from homology"/>
<evidence type="ECO:0000313" key="15">
    <source>
        <dbReference type="Proteomes" id="UP000007798"/>
    </source>
</evidence>
<protein>
    <recommendedName>
        <fullName evidence="13">Peptidase M14 domain-containing protein</fullName>
    </recommendedName>
</protein>
<reference evidence="14 15" key="1">
    <citation type="journal article" date="2007" name="Nature">
        <title>Evolution of genes and genomes on the Drosophila phylogeny.</title>
        <authorList>
            <consortium name="Drosophila 12 Genomes Consortium"/>
            <person name="Clark A.G."/>
            <person name="Eisen M.B."/>
            <person name="Smith D.R."/>
            <person name="Bergman C.M."/>
            <person name="Oliver B."/>
            <person name="Markow T.A."/>
            <person name="Kaufman T.C."/>
            <person name="Kellis M."/>
            <person name="Gelbart W."/>
            <person name="Iyer V.N."/>
            <person name="Pollard D.A."/>
            <person name="Sackton T.B."/>
            <person name="Larracuente A.M."/>
            <person name="Singh N.D."/>
            <person name="Abad J.P."/>
            <person name="Abt D.N."/>
            <person name="Adryan B."/>
            <person name="Aguade M."/>
            <person name="Akashi H."/>
            <person name="Anderson W.W."/>
            <person name="Aquadro C.F."/>
            <person name="Ardell D.H."/>
            <person name="Arguello R."/>
            <person name="Artieri C.G."/>
            <person name="Barbash D.A."/>
            <person name="Barker D."/>
            <person name="Barsanti P."/>
            <person name="Batterham P."/>
            <person name="Batzoglou S."/>
            <person name="Begun D."/>
            <person name="Bhutkar A."/>
            <person name="Blanco E."/>
            <person name="Bosak S.A."/>
            <person name="Bradley R.K."/>
            <person name="Brand A.D."/>
            <person name="Brent M.R."/>
            <person name="Brooks A.N."/>
            <person name="Brown R.H."/>
            <person name="Butlin R.K."/>
            <person name="Caggese C."/>
            <person name="Calvi B.R."/>
            <person name="Bernardo de Carvalho A."/>
            <person name="Caspi A."/>
            <person name="Castrezana S."/>
            <person name="Celniker S.E."/>
            <person name="Chang J.L."/>
            <person name="Chapple C."/>
            <person name="Chatterji S."/>
            <person name="Chinwalla A."/>
            <person name="Civetta A."/>
            <person name="Clifton S.W."/>
            <person name="Comeron J.M."/>
            <person name="Costello J.C."/>
            <person name="Coyne J.A."/>
            <person name="Daub J."/>
            <person name="David R.G."/>
            <person name="Delcher A.L."/>
            <person name="Delehaunty K."/>
            <person name="Do C.B."/>
            <person name="Ebling H."/>
            <person name="Edwards K."/>
            <person name="Eickbush T."/>
            <person name="Evans J.D."/>
            <person name="Filipski A."/>
            <person name="Findeiss S."/>
            <person name="Freyhult E."/>
            <person name="Fulton L."/>
            <person name="Fulton R."/>
            <person name="Garcia A.C."/>
            <person name="Gardiner A."/>
            <person name="Garfield D.A."/>
            <person name="Garvin B.E."/>
            <person name="Gibson G."/>
            <person name="Gilbert D."/>
            <person name="Gnerre S."/>
            <person name="Godfrey J."/>
            <person name="Good R."/>
            <person name="Gotea V."/>
            <person name="Gravely B."/>
            <person name="Greenberg A.J."/>
            <person name="Griffiths-Jones S."/>
            <person name="Gross S."/>
            <person name="Guigo R."/>
            <person name="Gustafson E.A."/>
            <person name="Haerty W."/>
            <person name="Hahn M.W."/>
            <person name="Halligan D.L."/>
            <person name="Halpern A.L."/>
            <person name="Halter G.M."/>
            <person name="Han M.V."/>
            <person name="Heger A."/>
            <person name="Hillier L."/>
            <person name="Hinrichs A.S."/>
            <person name="Holmes I."/>
            <person name="Hoskins R.A."/>
            <person name="Hubisz M.J."/>
            <person name="Hultmark D."/>
            <person name="Huntley M.A."/>
            <person name="Jaffe D.B."/>
            <person name="Jagadeeshan S."/>
            <person name="Jeck W.R."/>
            <person name="Johnson J."/>
            <person name="Jones C.D."/>
            <person name="Jordan W.C."/>
            <person name="Karpen G.H."/>
            <person name="Kataoka E."/>
            <person name="Keightley P.D."/>
            <person name="Kheradpour P."/>
            <person name="Kirkness E.F."/>
            <person name="Koerich L.B."/>
            <person name="Kristiansen K."/>
            <person name="Kudrna D."/>
            <person name="Kulathinal R.J."/>
            <person name="Kumar S."/>
            <person name="Kwok R."/>
            <person name="Lander E."/>
            <person name="Langley C.H."/>
            <person name="Lapoint R."/>
            <person name="Lazzaro B.P."/>
            <person name="Lee S.J."/>
            <person name="Levesque L."/>
            <person name="Li R."/>
            <person name="Lin C.F."/>
            <person name="Lin M.F."/>
            <person name="Lindblad-Toh K."/>
            <person name="Llopart A."/>
            <person name="Long M."/>
            <person name="Low L."/>
            <person name="Lozovsky E."/>
            <person name="Lu J."/>
            <person name="Luo M."/>
            <person name="Machado C.A."/>
            <person name="Makalowski W."/>
            <person name="Marzo M."/>
            <person name="Matsuda M."/>
            <person name="Matzkin L."/>
            <person name="McAllister B."/>
            <person name="McBride C.S."/>
            <person name="McKernan B."/>
            <person name="McKernan K."/>
            <person name="Mendez-Lago M."/>
            <person name="Minx P."/>
            <person name="Mollenhauer M.U."/>
            <person name="Montooth K."/>
            <person name="Mount S.M."/>
            <person name="Mu X."/>
            <person name="Myers E."/>
            <person name="Negre B."/>
            <person name="Newfeld S."/>
            <person name="Nielsen R."/>
            <person name="Noor M.A."/>
            <person name="O'Grady P."/>
            <person name="Pachter L."/>
            <person name="Papaceit M."/>
            <person name="Parisi M.J."/>
            <person name="Parisi M."/>
            <person name="Parts L."/>
            <person name="Pedersen J.S."/>
            <person name="Pesole G."/>
            <person name="Phillippy A.M."/>
            <person name="Ponting C.P."/>
            <person name="Pop M."/>
            <person name="Porcelli D."/>
            <person name="Powell J.R."/>
            <person name="Prohaska S."/>
            <person name="Pruitt K."/>
            <person name="Puig M."/>
            <person name="Quesneville H."/>
            <person name="Ram K.R."/>
            <person name="Rand D."/>
            <person name="Rasmussen M.D."/>
            <person name="Reed L.K."/>
            <person name="Reenan R."/>
            <person name="Reily A."/>
            <person name="Remington K.A."/>
            <person name="Rieger T.T."/>
            <person name="Ritchie M.G."/>
            <person name="Robin C."/>
            <person name="Rogers Y.H."/>
            <person name="Rohde C."/>
            <person name="Rozas J."/>
            <person name="Rubenfield M.J."/>
            <person name="Ruiz A."/>
            <person name="Russo S."/>
            <person name="Salzberg S.L."/>
            <person name="Sanchez-Gracia A."/>
            <person name="Saranga D.J."/>
            <person name="Sato H."/>
            <person name="Schaeffer S.W."/>
            <person name="Schatz M.C."/>
            <person name="Schlenke T."/>
            <person name="Schwartz R."/>
            <person name="Segarra C."/>
            <person name="Singh R.S."/>
            <person name="Sirot L."/>
            <person name="Sirota M."/>
            <person name="Sisneros N.B."/>
            <person name="Smith C.D."/>
            <person name="Smith T.F."/>
            <person name="Spieth J."/>
            <person name="Stage D.E."/>
            <person name="Stark A."/>
            <person name="Stephan W."/>
            <person name="Strausberg R.L."/>
            <person name="Strempel S."/>
            <person name="Sturgill D."/>
            <person name="Sutton G."/>
            <person name="Sutton G.G."/>
            <person name="Tao W."/>
            <person name="Teichmann S."/>
            <person name="Tobari Y.N."/>
            <person name="Tomimura Y."/>
            <person name="Tsolas J.M."/>
            <person name="Valente V.L."/>
            <person name="Venter E."/>
            <person name="Venter J.C."/>
            <person name="Vicario S."/>
            <person name="Vieira F.G."/>
            <person name="Vilella A.J."/>
            <person name="Villasante A."/>
            <person name="Walenz B."/>
            <person name="Wang J."/>
            <person name="Wasserman M."/>
            <person name="Watts T."/>
            <person name="Wilson D."/>
            <person name="Wilson R.K."/>
            <person name="Wing R.A."/>
            <person name="Wolfner M.F."/>
            <person name="Wong A."/>
            <person name="Wong G.K."/>
            <person name="Wu C.I."/>
            <person name="Wu G."/>
            <person name="Yamamoto D."/>
            <person name="Yang H.P."/>
            <person name="Yang S.P."/>
            <person name="Yorke J.A."/>
            <person name="Yoshida K."/>
            <person name="Zdobnov E."/>
            <person name="Zhang P."/>
            <person name="Zhang Y."/>
            <person name="Zimin A.V."/>
            <person name="Baldwin J."/>
            <person name="Abdouelleil A."/>
            <person name="Abdulkadir J."/>
            <person name="Abebe A."/>
            <person name="Abera B."/>
            <person name="Abreu J."/>
            <person name="Acer S.C."/>
            <person name="Aftuck L."/>
            <person name="Alexander A."/>
            <person name="An P."/>
            <person name="Anderson E."/>
            <person name="Anderson S."/>
            <person name="Arachi H."/>
            <person name="Azer M."/>
            <person name="Bachantsang P."/>
            <person name="Barry A."/>
            <person name="Bayul T."/>
            <person name="Berlin A."/>
            <person name="Bessette D."/>
            <person name="Bloom T."/>
            <person name="Blye J."/>
            <person name="Boguslavskiy L."/>
            <person name="Bonnet C."/>
            <person name="Boukhgalter B."/>
            <person name="Bourzgui I."/>
            <person name="Brown A."/>
            <person name="Cahill P."/>
            <person name="Channer S."/>
            <person name="Cheshatsang Y."/>
            <person name="Chuda L."/>
            <person name="Citroen M."/>
            <person name="Collymore A."/>
            <person name="Cooke P."/>
            <person name="Costello M."/>
            <person name="D'Aco K."/>
            <person name="Daza R."/>
            <person name="De Haan G."/>
            <person name="DeGray S."/>
            <person name="DeMaso C."/>
            <person name="Dhargay N."/>
            <person name="Dooley K."/>
            <person name="Dooley E."/>
            <person name="Doricent M."/>
            <person name="Dorje P."/>
            <person name="Dorjee K."/>
            <person name="Dupes A."/>
            <person name="Elong R."/>
            <person name="Falk J."/>
            <person name="Farina A."/>
            <person name="Faro S."/>
            <person name="Ferguson D."/>
            <person name="Fisher S."/>
            <person name="Foley C.D."/>
            <person name="Franke A."/>
            <person name="Friedrich D."/>
            <person name="Gadbois L."/>
            <person name="Gearin G."/>
            <person name="Gearin C.R."/>
            <person name="Giannoukos G."/>
            <person name="Goode T."/>
            <person name="Graham J."/>
            <person name="Grandbois E."/>
            <person name="Grewal S."/>
            <person name="Gyaltsen K."/>
            <person name="Hafez N."/>
            <person name="Hagos B."/>
            <person name="Hall J."/>
            <person name="Henson C."/>
            <person name="Hollinger A."/>
            <person name="Honan T."/>
            <person name="Huard M.D."/>
            <person name="Hughes L."/>
            <person name="Hurhula B."/>
            <person name="Husby M.E."/>
            <person name="Kamat A."/>
            <person name="Kanga B."/>
            <person name="Kashin S."/>
            <person name="Khazanovich D."/>
            <person name="Kisner P."/>
            <person name="Lance K."/>
            <person name="Lara M."/>
            <person name="Lee W."/>
            <person name="Lennon N."/>
            <person name="Letendre F."/>
            <person name="LeVine R."/>
            <person name="Lipovsky A."/>
            <person name="Liu X."/>
            <person name="Liu J."/>
            <person name="Liu S."/>
            <person name="Lokyitsang T."/>
            <person name="Lokyitsang Y."/>
            <person name="Lubonja R."/>
            <person name="Lui A."/>
            <person name="MacDonald P."/>
            <person name="Magnisalis V."/>
            <person name="Maru K."/>
            <person name="Matthews C."/>
            <person name="McCusker W."/>
            <person name="McDonough S."/>
            <person name="Mehta T."/>
            <person name="Meldrim J."/>
            <person name="Meneus L."/>
            <person name="Mihai O."/>
            <person name="Mihalev A."/>
            <person name="Mihova T."/>
            <person name="Mittelman R."/>
            <person name="Mlenga V."/>
            <person name="Montmayeur A."/>
            <person name="Mulrain L."/>
            <person name="Navidi A."/>
            <person name="Naylor J."/>
            <person name="Negash T."/>
            <person name="Nguyen T."/>
            <person name="Nguyen N."/>
            <person name="Nicol R."/>
            <person name="Norbu C."/>
            <person name="Norbu N."/>
            <person name="Novod N."/>
            <person name="O'Neill B."/>
            <person name="Osman S."/>
            <person name="Markiewicz E."/>
            <person name="Oyono O.L."/>
            <person name="Patti C."/>
            <person name="Phunkhang P."/>
            <person name="Pierre F."/>
            <person name="Priest M."/>
            <person name="Raghuraman S."/>
            <person name="Rege F."/>
            <person name="Reyes R."/>
            <person name="Rise C."/>
            <person name="Rogov P."/>
            <person name="Ross K."/>
            <person name="Ryan E."/>
            <person name="Settipalli S."/>
            <person name="Shea T."/>
            <person name="Sherpa N."/>
            <person name="Shi L."/>
            <person name="Shih D."/>
            <person name="Sparrow T."/>
            <person name="Spaulding J."/>
            <person name="Stalker J."/>
            <person name="Stange-Thomann N."/>
            <person name="Stavropoulos S."/>
            <person name="Stone C."/>
            <person name="Strader C."/>
            <person name="Tesfaye S."/>
            <person name="Thomson T."/>
            <person name="Thoulutsang Y."/>
            <person name="Thoulutsang D."/>
            <person name="Topham K."/>
            <person name="Topping I."/>
            <person name="Tsamla T."/>
            <person name="Vassiliev H."/>
            <person name="Vo A."/>
            <person name="Wangchuk T."/>
            <person name="Wangdi T."/>
            <person name="Weiand M."/>
            <person name="Wilkinson J."/>
            <person name="Wilson A."/>
            <person name="Yadav S."/>
            <person name="Young G."/>
            <person name="Yu Q."/>
            <person name="Zembek L."/>
            <person name="Zhong D."/>
            <person name="Zimmer A."/>
            <person name="Zwirko Z."/>
            <person name="Jaffe D.B."/>
            <person name="Alvarez P."/>
            <person name="Brockman W."/>
            <person name="Butler J."/>
            <person name="Chin C."/>
            <person name="Gnerre S."/>
            <person name="Grabherr M."/>
            <person name="Kleber M."/>
            <person name="Mauceli E."/>
            <person name="MacCallum I."/>
        </authorList>
    </citation>
    <scope>NUCLEOTIDE SEQUENCE [LARGE SCALE GENOMIC DNA]</scope>
    <source>
        <strain evidence="15">Tucson 14030-0811.24</strain>
    </source>
</reference>
<evidence type="ECO:0000256" key="2">
    <source>
        <dbReference type="ARBA" id="ARBA00005988"/>
    </source>
</evidence>
<dbReference type="PANTHER" id="PTHR11705">
    <property type="entry name" value="PROTEASE FAMILY M14 CARBOXYPEPTIDASE A,B"/>
    <property type="match status" value="1"/>
</dbReference>
<dbReference type="GO" id="GO:0005615">
    <property type="term" value="C:extracellular space"/>
    <property type="evidence" value="ECO:0007669"/>
    <property type="project" value="TreeGrafter"/>
</dbReference>
<keyword evidence="7 14" id="KW-0378">Hydrolase</keyword>
<keyword evidence="9" id="KW-0482">Metalloprotease</keyword>
<feature type="domain" description="Peptidase M14" evidence="13">
    <location>
        <begin position="118"/>
        <end position="413"/>
    </location>
</feature>
<keyword evidence="10" id="KW-1015">Disulfide bond</keyword>
<dbReference type="AlphaFoldDB" id="B4MU22"/>
<evidence type="ECO:0000256" key="11">
    <source>
        <dbReference type="PROSITE-ProRule" id="PRU01379"/>
    </source>
</evidence>
<comment type="cofactor">
    <cofactor evidence="1">
        <name>Zn(2+)</name>
        <dbReference type="ChEBI" id="CHEBI:29105"/>
    </cofactor>
</comment>
<gene>
    <name evidence="14" type="primary">Dwil\GK23954</name>
    <name evidence="14" type="ORF">Dwil_GK23954</name>
</gene>
<sequence>MQLSGITIIFILCLVLVRGLEDPIRYDNYAVYKLKYSSSWQRNLLLKLTEEHENFRLWHESRDELHMMVGPKAMWKFQQALQKAHVKSDLFINNVQELIENETDISTRADTSEFGWTRYNTLEEIEKWLDEILSAYPGVTEEFIVGQSYENRTIRGIKISYKLNNPGVFIESNIHAREWITSATATWLINQFLTSEDEMIRSLAENHDWYIVPVLNVDGFVYSHEKDRMWRKTRQPSETSSCVGVDPNRNFDSHWMENGGASEEPCAENYGGPYANSEPEIKAISEFVASIKDKVNVMLAFHSYSQLLLSPYGHTAEEEPENYDDLNAVAKAYADAVLALPYGTSYDYGSVASVLYIASGGTNDWAYNEQDIRISYTIEFRDQGKYGFILPPAYIVPNSEEALIGISALLDKCQELGYLELKYTL</sequence>
<dbReference type="GO" id="GO:0008270">
    <property type="term" value="F:zinc ion binding"/>
    <property type="evidence" value="ECO:0007669"/>
    <property type="project" value="InterPro"/>
</dbReference>
<dbReference type="Gene3D" id="3.40.630.10">
    <property type="entry name" value="Zn peptidases"/>
    <property type="match status" value="1"/>
</dbReference>
<dbReference type="CDD" id="cd03860">
    <property type="entry name" value="M14_CP_A-B_like"/>
    <property type="match status" value="1"/>
</dbReference>
<keyword evidence="3 14" id="KW-0121">Carboxypeptidase</keyword>